<feature type="compositionally biased region" description="Polar residues" evidence="1">
    <location>
        <begin position="94"/>
        <end position="111"/>
    </location>
</feature>
<sequence length="319" mass="35102">KDHFTDDQFERYVSNGRRKLKCNAVPSVFTSKEHRKESAASSESVTSKHEETQVHYLPDDSAPSAVSAEGESNSAPSDGTKQQTNCTALGHSVAPTNSSPSESAPLQSATHSPVQAFPVAAVEQPATVVLHDMGAPTPTYAVTYVIPNHGAYALASHVAVPASCVSSPQEPHKPPSGPSQSAEALLSSLRKPPKTKREKELERRLDVERKKRRRAEMERDQLRRSLKRLLADDQVRALEKGTMRGSSWSRETIQKALQLKVMCGGRVYDYVKSYVVPLPAQRTLQKLVEEMQAAECDLVEEVQEAECDLVEEVQETESD</sequence>
<feature type="compositionally biased region" description="Polar residues" evidence="1">
    <location>
        <begin position="70"/>
        <end position="87"/>
    </location>
</feature>
<reference evidence="2" key="1">
    <citation type="submission" date="2016-09" db="EMBL/GenBank/DDBJ databases">
        <authorList>
            <person name="Capua I."/>
            <person name="De Benedictis P."/>
            <person name="Joannis T."/>
            <person name="Lombin L.H."/>
            <person name="Cattoli G."/>
        </authorList>
    </citation>
    <scope>NUCLEOTIDE SEQUENCE</scope>
</reference>
<feature type="compositionally biased region" description="Basic and acidic residues" evidence="1">
    <location>
        <begin position="195"/>
        <end position="206"/>
    </location>
</feature>
<feature type="region of interest" description="Disordered" evidence="1">
    <location>
        <begin position="26"/>
        <end position="111"/>
    </location>
</feature>
<accession>A0A1E1XVJ1</accession>
<dbReference type="AlphaFoldDB" id="A0A1E1XVJ1"/>
<feature type="region of interest" description="Disordered" evidence="1">
    <location>
        <begin position="164"/>
        <end position="206"/>
    </location>
</feature>
<name>A0A1E1XVJ1_AMBSC</name>
<dbReference type="EMBL" id="GFAA01000278">
    <property type="protein sequence ID" value="JAU03157.1"/>
    <property type="molecule type" value="mRNA"/>
</dbReference>
<proteinExistence type="evidence at transcript level"/>
<protein>
    <submittedName>
        <fullName evidence="2">Putative tick transposon</fullName>
    </submittedName>
</protein>
<reference evidence="2" key="2">
    <citation type="journal article" date="2017" name="Front. Cell. Infect. Microbiol.">
        <title>Analysis of the Salivary Gland Transcriptome of Unfed and Partially Fed Amblyomma sculptum Ticks and Descriptive Proteome of the Saliva.</title>
        <authorList>
            <person name="Esteves E."/>
            <person name="Maruyama S.R."/>
            <person name="Kawahara R."/>
            <person name="Fujita A."/>
            <person name="Martins L.A."/>
            <person name="Righi A.A."/>
            <person name="Costa F.B."/>
            <person name="Palmisano G."/>
            <person name="Labruna M.B."/>
            <person name="Sa-Nunes A."/>
            <person name="Ribeiro J.M.C."/>
            <person name="Fogaca A.C."/>
        </authorList>
    </citation>
    <scope>NUCLEOTIDE SEQUENCE</scope>
</reference>
<evidence type="ECO:0000313" key="2">
    <source>
        <dbReference type="EMBL" id="JAU03157.1"/>
    </source>
</evidence>
<evidence type="ECO:0000256" key="1">
    <source>
        <dbReference type="SAM" id="MobiDB-lite"/>
    </source>
</evidence>
<feature type="non-terminal residue" evidence="2">
    <location>
        <position position="1"/>
    </location>
</feature>
<organism evidence="2">
    <name type="scientific">Amblyomma sculptum</name>
    <name type="common">Tick</name>
    <dbReference type="NCBI Taxonomy" id="1581419"/>
    <lineage>
        <taxon>Eukaryota</taxon>
        <taxon>Metazoa</taxon>
        <taxon>Ecdysozoa</taxon>
        <taxon>Arthropoda</taxon>
        <taxon>Chelicerata</taxon>
        <taxon>Arachnida</taxon>
        <taxon>Acari</taxon>
        <taxon>Parasitiformes</taxon>
        <taxon>Ixodida</taxon>
        <taxon>Ixodoidea</taxon>
        <taxon>Ixodidae</taxon>
        <taxon>Amblyomminae</taxon>
        <taxon>Amblyomma</taxon>
    </lineage>
</organism>